<accession>A0AAW1HUV8</accession>
<dbReference type="AlphaFoldDB" id="A0AAW1HUV8"/>
<name>A0AAW1HUV8_POPJA</name>
<reference evidence="1 2" key="1">
    <citation type="journal article" date="2024" name="BMC Genomics">
        <title>De novo assembly and annotation of Popillia japonica's genome with initial clues to its potential as an invasive pest.</title>
        <authorList>
            <person name="Cucini C."/>
            <person name="Boschi S."/>
            <person name="Funari R."/>
            <person name="Cardaioli E."/>
            <person name="Iannotti N."/>
            <person name="Marturano G."/>
            <person name="Paoli F."/>
            <person name="Bruttini M."/>
            <person name="Carapelli A."/>
            <person name="Frati F."/>
            <person name="Nardi F."/>
        </authorList>
    </citation>
    <scope>NUCLEOTIDE SEQUENCE [LARGE SCALE GENOMIC DNA]</scope>
    <source>
        <strain evidence="1">DMR45628</strain>
    </source>
</reference>
<dbReference type="Proteomes" id="UP001458880">
    <property type="component" value="Unassembled WGS sequence"/>
</dbReference>
<sequence length="133" mass="15258">MRVASFEFSPGTPVDPGYVPPNTASLRSFVSSFQLPRRWLHLPETPATFRRTRRRYAPLCHPFNCRDGGSIFRNGIDIVLPSTQRVLEDVPVELCLFAERLAKITTRCQWRIEGVQKEALTRLVRIVMKELSS</sequence>
<proteinExistence type="predicted"/>
<gene>
    <name evidence="1" type="ORF">QE152_g39078</name>
</gene>
<dbReference type="EMBL" id="JASPKY010000896">
    <property type="protein sequence ID" value="KAK9680449.1"/>
    <property type="molecule type" value="Genomic_DNA"/>
</dbReference>
<keyword evidence="2" id="KW-1185">Reference proteome</keyword>
<comment type="caution">
    <text evidence="1">The sequence shown here is derived from an EMBL/GenBank/DDBJ whole genome shotgun (WGS) entry which is preliminary data.</text>
</comment>
<evidence type="ECO:0000313" key="1">
    <source>
        <dbReference type="EMBL" id="KAK9680449.1"/>
    </source>
</evidence>
<organism evidence="1 2">
    <name type="scientific">Popillia japonica</name>
    <name type="common">Japanese beetle</name>
    <dbReference type="NCBI Taxonomy" id="7064"/>
    <lineage>
        <taxon>Eukaryota</taxon>
        <taxon>Metazoa</taxon>
        <taxon>Ecdysozoa</taxon>
        <taxon>Arthropoda</taxon>
        <taxon>Hexapoda</taxon>
        <taxon>Insecta</taxon>
        <taxon>Pterygota</taxon>
        <taxon>Neoptera</taxon>
        <taxon>Endopterygota</taxon>
        <taxon>Coleoptera</taxon>
        <taxon>Polyphaga</taxon>
        <taxon>Scarabaeiformia</taxon>
        <taxon>Scarabaeidae</taxon>
        <taxon>Rutelinae</taxon>
        <taxon>Popillia</taxon>
    </lineage>
</organism>
<protein>
    <submittedName>
        <fullName evidence="1">Uncharacterized protein</fullName>
    </submittedName>
</protein>
<evidence type="ECO:0000313" key="2">
    <source>
        <dbReference type="Proteomes" id="UP001458880"/>
    </source>
</evidence>